<dbReference type="PROSITE" id="PS50082">
    <property type="entry name" value="WD_REPEATS_2"/>
    <property type="match status" value="2"/>
</dbReference>
<proteinExistence type="predicted"/>
<dbReference type="SUPFAM" id="SSF50978">
    <property type="entry name" value="WD40 repeat-like"/>
    <property type="match status" value="1"/>
</dbReference>
<gene>
    <name evidence="4" type="ORF">SBAD_LOCUS11413</name>
</gene>
<evidence type="ECO:0000256" key="1">
    <source>
        <dbReference type="ARBA" id="ARBA00022574"/>
    </source>
</evidence>
<organism evidence="6">
    <name type="scientific">Soboliphyme baturini</name>
    <dbReference type="NCBI Taxonomy" id="241478"/>
    <lineage>
        <taxon>Eukaryota</taxon>
        <taxon>Metazoa</taxon>
        <taxon>Ecdysozoa</taxon>
        <taxon>Nematoda</taxon>
        <taxon>Enoplea</taxon>
        <taxon>Dorylaimia</taxon>
        <taxon>Dioctophymatida</taxon>
        <taxon>Dioctophymatoidea</taxon>
        <taxon>Soboliphymatidae</taxon>
        <taxon>Soboliphyme</taxon>
    </lineage>
</organism>
<dbReference type="Gene3D" id="2.130.10.10">
    <property type="entry name" value="YVTN repeat-like/Quinoprotein amine dehydrogenase"/>
    <property type="match status" value="1"/>
</dbReference>
<sequence>MRSVHLADENCKFGSRSAGEGIRFATDTIKISFYSVPIQPNAFAIRHVDLTKKELDFNPKFEELFAPVVGPDNPFKSEQCLLSKNILTGFVENAHFNDFHFEIIQRRFCSNTAVLNITLATWLLRRPPEVHTYIVGVTVFEPVKKKDAAKRKKLKNMDPADVEGFTGPWAAFEDENRSAKPDPETMKCIEEFLRKRKKISKITREEGIEEKSVLHSMLKDPYDYQGRSFLVPPHDVGVNLRDDIHTWTGHTKGVQAIRWFPGSAHLLLSASMDCKIKLWEVYKQRRCIRTYVGHKMAVRDVCFNNAGTEFLSASYDRYIKLWDAETGECKQRFTTGKVPYCIKFHPDEDKQNIFLAGMQDKKIIQVCMFTDVSSFSRSRSRLIIYPWLTHHQLPAYFHRSSLLESCVLWCHRACADSVTA</sequence>
<dbReference type="InterPro" id="IPR032847">
    <property type="entry name" value="PRPF17"/>
</dbReference>
<dbReference type="Pfam" id="PF00400">
    <property type="entry name" value="WD40"/>
    <property type="match status" value="2"/>
</dbReference>
<reference evidence="4 5" key="2">
    <citation type="submission" date="2018-11" db="EMBL/GenBank/DDBJ databases">
        <authorList>
            <consortium name="Pathogen Informatics"/>
        </authorList>
    </citation>
    <scope>NUCLEOTIDE SEQUENCE [LARGE SCALE GENOMIC DNA]</scope>
</reference>
<evidence type="ECO:0000256" key="2">
    <source>
        <dbReference type="ARBA" id="ARBA00022737"/>
    </source>
</evidence>
<dbReference type="WBParaSite" id="SBAD_0001179901-mRNA-1">
    <property type="protein sequence ID" value="SBAD_0001179901-mRNA-1"/>
    <property type="gene ID" value="SBAD_0001179901"/>
</dbReference>
<dbReference type="OrthoDB" id="10257301at2759"/>
<dbReference type="GO" id="GO:0071013">
    <property type="term" value="C:catalytic step 2 spliceosome"/>
    <property type="evidence" value="ECO:0007669"/>
    <property type="project" value="InterPro"/>
</dbReference>
<evidence type="ECO:0000313" key="5">
    <source>
        <dbReference type="Proteomes" id="UP000270296"/>
    </source>
</evidence>
<feature type="repeat" description="WD" evidence="3">
    <location>
        <begin position="291"/>
        <end position="332"/>
    </location>
</feature>
<dbReference type="PROSITE" id="PS00678">
    <property type="entry name" value="WD_REPEATS_1"/>
    <property type="match status" value="1"/>
</dbReference>
<dbReference type="GO" id="GO:0000398">
    <property type="term" value="P:mRNA splicing, via spliceosome"/>
    <property type="evidence" value="ECO:0007669"/>
    <property type="project" value="InterPro"/>
</dbReference>
<dbReference type="Proteomes" id="UP000270296">
    <property type="component" value="Unassembled WGS sequence"/>
</dbReference>
<dbReference type="EMBL" id="UZAM01015612">
    <property type="protein sequence ID" value="VDP39865.1"/>
    <property type="molecule type" value="Genomic_DNA"/>
</dbReference>
<dbReference type="PANTHER" id="PTHR43979:SF1">
    <property type="entry name" value="PRE-MRNA-PROCESSING FACTOR 17"/>
    <property type="match status" value="1"/>
</dbReference>
<dbReference type="PANTHER" id="PTHR43979">
    <property type="entry name" value="PRE-MRNA-PROCESSING FACTOR 17"/>
    <property type="match status" value="1"/>
</dbReference>
<dbReference type="PROSITE" id="PS50294">
    <property type="entry name" value="WD_REPEATS_REGION"/>
    <property type="match status" value="2"/>
</dbReference>
<dbReference type="SMART" id="SM00320">
    <property type="entry name" value="WD40"/>
    <property type="match status" value="3"/>
</dbReference>
<dbReference type="InterPro" id="IPR015943">
    <property type="entry name" value="WD40/YVTN_repeat-like_dom_sf"/>
</dbReference>
<keyword evidence="2" id="KW-0677">Repeat</keyword>
<dbReference type="InterPro" id="IPR019775">
    <property type="entry name" value="WD40_repeat_CS"/>
</dbReference>
<dbReference type="GO" id="GO:0003729">
    <property type="term" value="F:mRNA binding"/>
    <property type="evidence" value="ECO:0007669"/>
    <property type="project" value="TreeGrafter"/>
</dbReference>
<feature type="repeat" description="WD" evidence="3">
    <location>
        <begin position="247"/>
        <end position="281"/>
    </location>
</feature>
<accession>A0A183J6B5</accession>
<keyword evidence="5" id="KW-1185">Reference proteome</keyword>
<name>A0A183J6B5_9BILA</name>
<evidence type="ECO:0000313" key="4">
    <source>
        <dbReference type="EMBL" id="VDP39865.1"/>
    </source>
</evidence>
<evidence type="ECO:0000256" key="3">
    <source>
        <dbReference type="PROSITE-ProRule" id="PRU00221"/>
    </source>
</evidence>
<reference evidence="6" key="1">
    <citation type="submission" date="2016-06" db="UniProtKB">
        <authorList>
            <consortium name="WormBaseParasite"/>
        </authorList>
    </citation>
    <scope>IDENTIFICATION</scope>
</reference>
<protein>
    <submittedName>
        <fullName evidence="6">WD_REPEATS_REGION domain-containing protein</fullName>
    </submittedName>
</protein>
<evidence type="ECO:0000313" key="6">
    <source>
        <dbReference type="WBParaSite" id="SBAD_0001179901-mRNA-1"/>
    </source>
</evidence>
<keyword evidence="1 3" id="KW-0853">WD repeat</keyword>
<dbReference type="InterPro" id="IPR001680">
    <property type="entry name" value="WD40_rpt"/>
</dbReference>
<dbReference type="AlphaFoldDB" id="A0A183J6B5"/>
<dbReference type="InterPro" id="IPR036322">
    <property type="entry name" value="WD40_repeat_dom_sf"/>
</dbReference>